<feature type="compositionally biased region" description="Low complexity" evidence="1">
    <location>
        <begin position="54"/>
        <end position="82"/>
    </location>
</feature>
<accession>A0AA38RGM6</accession>
<comment type="caution">
    <text evidence="2">The sequence shown here is derived from an EMBL/GenBank/DDBJ whole genome shotgun (WGS) entry which is preliminary data.</text>
</comment>
<feature type="compositionally biased region" description="Basic residues" evidence="1">
    <location>
        <begin position="93"/>
        <end position="105"/>
    </location>
</feature>
<dbReference type="EMBL" id="JANBVN010000131">
    <property type="protein sequence ID" value="KAJ9139307.1"/>
    <property type="molecule type" value="Genomic_DNA"/>
</dbReference>
<gene>
    <name evidence="2" type="ORF">NKR19_g7477</name>
</gene>
<sequence length="303" mass="33547">MVEARDSNRGPSSNLTTPSSRGTPIKFKTPWSKGSSSSNTTPASSSKHTTPGASHSHSNGIGNNNSNYSGNGNDDNQGSDGDTTSKHPYAAALRRREKRRIKRQAKAQTPAGRAVRRQKRITRRQRLRLAHRTTLTQLADSGDPPPSPCHWCLGPHWSVSCPERAVHEGRIMRKSQLKRRAPHSSDEEDDGHSNRRRQQRGGGGEEAVAEEDIRRAFREFFTSPETLTYAELVDGRKRLLCLLQEERRRSDGDGDGDVEVAETRGAWNRAVDVAVERAAESDNGREMFLVGLRVPVLRGGKGR</sequence>
<keyword evidence="3" id="KW-1185">Reference proteome</keyword>
<feature type="compositionally biased region" description="Polar residues" evidence="1">
    <location>
        <begin position="9"/>
        <end position="22"/>
    </location>
</feature>
<name>A0AA38RGM6_9PEZI</name>
<evidence type="ECO:0000313" key="3">
    <source>
        <dbReference type="Proteomes" id="UP001174691"/>
    </source>
</evidence>
<protein>
    <submittedName>
        <fullName evidence="2">Uncharacterized protein</fullName>
    </submittedName>
</protein>
<evidence type="ECO:0000256" key="1">
    <source>
        <dbReference type="SAM" id="MobiDB-lite"/>
    </source>
</evidence>
<dbReference type="Proteomes" id="UP001174691">
    <property type="component" value="Unassembled WGS sequence"/>
</dbReference>
<proteinExistence type="predicted"/>
<feature type="region of interest" description="Disordered" evidence="1">
    <location>
        <begin position="172"/>
        <end position="209"/>
    </location>
</feature>
<feature type="compositionally biased region" description="Basic residues" evidence="1">
    <location>
        <begin position="172"/>
        <end position="182"/>
    </location>
</feature>
<feature type="compositionally biased region" description="Basic residues" evidence="1">
    <location>
        <begin position="114"/>
        <end position="131"/>
    </location>
</feature>
<organism evidence="2 3">
    <name type="scientific">Coniochaeta hoffmannii</name>
    <dbReference type="NCBI Taxonomy" id="91930"/>
    <lineage>
        <taxon>Eukaryota</taxon>
        <taxon>Fungi</taxon>
        <taxon>Dikarya</taxon>
        <taxon>Ascomycota</taxon>
        <taxon>Pezizomycotina</taxon>
        <taxon>Sordariomycetes</taxon>
        <taxon>Sordariomycetidae</taxon>
        <taxon>Coniochaetales</taxon>
        <taxon>Coniochaetaceae</taxon>
        <taxon>Coniochaeta</taxon>
    </lineage>
</organism>
<reference evidence="2" key="1">
    <citation type="submission" date="2022-07" db="EMBL/GenBank/DDBJ databases">
        <title>Fungi with potential for degradation of polypropylene.</title>
        <authorList>
            <person name="Gostincar C."/>
        </authorList>
    </citation>
    <scope>NUCLEOTIDE SEQUENCE</scope>
    <source>
        <strain evidence="2">EXF-13287</strain>
    </source>
</reference>
<feature type="compositionally biased region" description="Low complexity" evidence="1">
    <location>
        <begin position="28"/>
        <end position="47"/>
    </location>
</feature>
<dbReference type="AlphaFoldDB" id="A0AA38RGM6"/>
<feature type="region of interest" description="Disordered" evidence="1">
    <location>
        <begin position="1"/>
        <end position="145"/>
    </location>
</feature>
<evidence type="ECO:0000313" key="2">
    <source>
        <dbReference type="EMBL" id="KAJ9139307.1"/>
    </source>
</evidence>